<dbReference type="Proteomes" id="UP000631694">
    <property type="component" value="Unassembled WGS sequence"/>
</dbReference>
<protein>
    <recommendedName>
        <fullName evidence="4 10">3-deoxy-D-manno-octulosonic acid transferase</fullName>
        <shortName evidence="10">Kdo transferase</shortName>
        <ecNumber evidence="3 10">2.4.99.12</ecNumber>
    </recommendedName>
    <alternativeName>
        <fullName evidence="6 10">Lipid IV(A) 3-deoxy-D-manno-octulosonic acid transferase</fullName>
    </alternativeName>
</protein>
<dbReference type="EC" id="2.4.99.12" evidence="3 10"/>
<dbReference type="GO" id="GO:0009245">
    <property type="term" value="P:lipid A biosynthetic process"/>
    <property type="evidence" value="ECO:0007669"/>
    <property type="project" value="TreeGrafter"/>
</dbReference>
<organism evidence="12 13">
    <name type="scientific">Methylobrevis albus</name>
    <dbReference type="NCBI Taxonomy" id="2793297"/>
    <lineage>
        <taxon>Bacteria</taxon>
        <taxon>Pseudomonadati</taxon>
        <taxon>Pseudomonadota</taxon>
        <taxon>Alphaproteobacteria</taxon>
        <taxon>Hyphomicrobiales</taxon>
        <taxon>Pleomorphomonadaceae</taxon>
        <taxon>Methylobrevis</taxon>
    </lineage>
</organism>
<evidence type="ECO:0000259" key="11">
    <source>
        <dbReference type="Pfam" id="PF04413"/>
    </source>
</evidence>
<feature type="domain" description="3-deoxy-D-manno-octulosonic-acid transferase N-terminal" evidence="11">
    <location>
        <begin position="39"/>
        <end position="214"/>
    </location>
</feature>
<evidence type="ECO:0000256" key="4">
    <source>
        <dbReference type="ARBA" id="ARBA00019077"/>
    </source>
</evidence>
<keyword evidence="10" id="KW-1003">Cell membrane</keyword>
<comment type="subcellular location">
    <subcellularLocation>
        <location evidence="10">Cell membrane</location>
    </subcellularLocation>
</comment>
<evidence type="ECO:0000256" key="3">
    <source>
        <dbReference type="ARBA" id="ARBA00012621"/>
    </source>
</evidence>
<gene>
    <name evidence="12" type="ORF">I5731_03925</name>
</gene>
<proteinExistence type="inferred from homology"/>
<dbReference type="InterPro" id="IPR039901">
    <property type="entry name" value="Kdotransferase"/>
</dbReference>
<dbReference type="InterPro" id="IPR007507">
    <property type="entry name" value="Glycos_transf_N"/>
</dbReference>
<comment type="catalytic activity">
    <reaction evidence="7 10">
        <text>lipid IVA (E. coli) + CMP-3-deoxy-beta-D-manno-octulosonate = alpha-Kdo-(2-&gt;6)-lipid IVA (E. coli) + CMP + H(+)</text>
        <dbReference type="Rhea" id="RHEA:28066"/>
        <dbReference type="ChEBI" id="CHEBI:15378"/>
        <dbReference type="ChEBI" id="CHEBI:58603"/>
        <dbReference type="ChEBI" id="CHEBI:60364"/>
        <dbReference type="ChEBI" id="CHEBI:60377"/>
        <dbReference type="ChEBI" id="CHEBI:85987"/>
        <dbReference type="EC" id="2.4.99.12"/>
    </reaction>
</comment>
<dbReference type="EMBL" id="JADZLT010000040">
    <property type="protein sequence ID" value="MBH0236963.1"/>
    <property type="molecule type" value="Genomic_DNA"/>
</dbReference>
<feature type="site" description="Transition state stabilizer" evidence="9">
    <location>
        <position position="135"/>
    </location>
</feature>
<sequence length="436" mass="46626">MQDGADHLIAAYAHATGLARPLAHGLVAVRRRRGKEHAERWRERFGEPSLPASAAPTVWVHAASVGETIAVMPLIYRIAATGLAVVLTTVTLTSAQLVAGRLPPGAVHQFVPLDVLPYVRRFLDAWNPQLAIFVESEIWPATIYELAARNVPLVVCNARMSERSFRGWQRWPRVAQAVFGRIRHCLAQSAVDGERFRALGAPRVTNVGNIKFDAVVPEAPPAAAAALKAALAGRPMLLAASTHPGEDQIVIDAFVRMRPSLPDLLLMIAPRHPVRAGEIAGLAEAAGLASQRRSTGALPQPEVPVYIADTVGELGTLYRLATVALIGGTFSPKVGGHNPIEPGKTGTAIVAGPHVKNFEQIFAALTEADAVARVRDATDLYDVAERLIRNAVIRKRQTDAAARVVASFAGSLARTQAAIDPLVDPLVVAARLASRR</sequence>
<accession>A0A931MWG9</accession>
<comment type="pathway">
    <text evidence="2 10">Bacterial outer membrane biogenesis; LPS core biosynthesis.</text>
</comment>
<comment type="function">
    <text evidence="1 10">Involved in lipopolysaccharide (LPS) biosynthesis. Catalyzes the transfer of 3-deoxy-D-manno-octulosonate (Kdo) residue(s) from CMP-Kdo to lipid IV(A), the tetraacyldisaccharide-1,4'-bisphosphate precursor of lipid A.</text>
</comment>
<dbReference type="Pfam" id="PF04413">
    <property type="entry name" value="Glycos_transf_N"/>
    <property type="match status" value="1"/>
</dbReference>
<evidence type="ECO:0000313" key="12">
    <source>
        <dbReference type="EMBL" id="MBH0236963.1"/>
    </source>
</evidence>
<evidence type="ECO:0000313" key="13">
    <source>
        <dbReference type="Proteomes" id="UP000631694"/>
    </source>
</evidence>
<evidence type="ECO:0000256" key="8">
    <source>
        <dbReference type="PIRSR" id="PIRSR639901-1"/>
    </source>
</evidence>
<keyword evidence="5 10" id="KW-0808">Transferase</keyword>
<dbReference type="GO" id="GO:0043842">
    <property type="term" value="F:Kdo transferase activity"/>
    <property type="evidence" value="ECO:0007669"/>
    <property type="project" value="UniProtKB-EC"/>
</dbReference>
<dbReference type="AlphaFoldDB" id="A0A931MWG9"/>
<comment type="similarity">
    <text evidence="10">Belongs to the glycosyltransferase group 1 family.</text>
</comment>
<dbReference type="InterPro" id="IPR038107">
    <property type="entry name" value="Glycos_transf_N_sf"/>
</dbReference>
<keyword evidence="10" id="KW-0448">Lipopolysaccharide biosynthesis</keyword>
<dbReference type="GO" id="GO:0009244">
    <property type="term" value="P:lipopolysaccharide core region biosynthetic process"/>
    <property type="evidence" value="ECO:0007669"/>
    <property type="project" value="UniProtKB-UniRule"/>
</dbReference>
<comment type="caution">
    <text evidence="12">The sequence shown here is derived from an EMBL/GenBank/DDBJ whole genome shotgun (WGS) entry which is preliminary data.</text>
</comment>
<keyword evidence="10" id="KW-0472">Membrane</keyword>
<reference evidence="12" key="1">
    <citation type="submission" date="2020-12" db="EMBL/GenBank/DDBJ databases">
        <title>Methylobrevis albus sp. nov., isolated from fresh water lack sediment.</title>
        <authorList>
            <person name="Zou Q."/>
        </authorList>
    </citation>
    <scope>NUCLEOTIDE SEQUENCE</scope>
    <source>
        <strain evidence="12">L22</strain>
    </source>
</reference>
<evidence type="ECO:0000256" key="2">
    <source>
        <dbReference type="ARBA" id="ARBA00004713"/>
    </source>
</evidence>
<name>A0A931MWG9_9HYPH</name>
<evidence type="ECO:0000256" key="7">
    <source>
        <dbReference type="ARBA" id="ARBA00049183"/>
    </source>
</evidence>
<evidence type="ECO:0000256" key="6">
    <source>
        <dbReference type="ARBA" id="ARBA00031445"/>
    </source>
</evidence>
<evidence type="ECO:0000256" key="1">
    <source>
        <dbReference type="ARBA" id="ARBA00003394"/>
    </source>
</evidence>
<dbReference type="SUPFAM" id="SSF53756">
    <property type="entry name" value="UDP-Glycosyltransferase/glycogen phosphorylase"/>
    <property type="match status" value="1"/>
</dbReference>
<evidence type="ECO:0000256" key="10">
    <source>
        <dbReference type="RuleBase" id="RU365103"/>
    </source>
</evidence>
<dbReference type="PANTHER" id="PTHR42755">
    <property type="entry name" value="3-DEOXY-MANNO-OCTULOSONATE CYTIDYLYLTRANSFERASE"/>
    <property type="match status" value="1"/>
</dbReference>
<feature type="site" description="Transition state stabilizer" evidence="9">
    <location>
        <position position="211"/>
    </location>
</feature>
<dbReference type="RefSeq" id="WP_197310047.1">
    <property type="nucleotide sequence ID" value="NZ_JADZLT010000040.1"/>
</dbReference>
<dbReference type="Gene3D" id="3.40.50.2000">
    <property type="entry name" value="Glycogen Phosphorylase B"/>
    <property type="match status" value="1"/>
</dbReference>
<evidence type="ECO:0000256" key="9">
    <source>
        <dbReference type="PIRSR" id="PIRSR639901-2"/>
    </source>
</evidence>
<evidence type="ECO:0000256" key="5">
    <source>
        <dbReference type="ARBA" id="ARBA00022679"/>
    </source>
</evidence>
<dbReference type="GO" id="GO:0005886">
    <property type="term" value="C:plasma membrane"/>
    <property type="evidence" value="ECO:0007669"/>
    <property type="project" value="UniProtKB-SubCell"/>
</dbReference>
<dbReference type="PANTHER" id="PTHR42755:SF1">
    <property type="entry name" value="3-DEOXY-D-MANNO-OCTULOSONIC ACID TRANSFERASE, MITOCHONDRIAL-RELATED"/>
    <property type="match status" value="1"/>
</dbReference>
<feature type="active site" description="Proton acceptor" evidence="8">
    <location>
        <position position="67"/>
    </location>
</feature>
<keyword evidence="13" id="KW-1185">Reference proteome</keyword>
<dbReference type="Gene3D" id="3.40.50.11720">
    <property type="entry name" value="3-Deoxy-D-manno-octulosonic-acid transferase, N-terminal domain"/>
    <property type="match status" value="1"/>
</dbReference>